<dbReference type="PANTHER" id="PTHR22792">
    <property type="entry name" value="LUPUS LA PROTEIN-RELATED"/>
    <property type="match status" value="1"/>
</dbReference>
<dbReference type="Proteomes" id="UP000015106">
    <property type="component" value="Chromosome 3"/>
</dbReference>
<reference evidence="5" key="2">
    <citation type="submission" date="2018-03" db="EMBL/GenBank/DDBJ databases">
        <title>The Triticum urartu genome reveals the dynamic nature of wheat genome evolution.</title>
        <authorList>
            <person name="Ling H."/>
            <person name="Ma B."/>
            <person name="Shi X."/>
            <person name="Liu H."/>
            <person name="Dong L."/>
            <person name="Sun H."/>
            <person name="Cao Y."/>
            <person name="Gao Q."/>
            <person name="Zheng S."/>
            <person name="Li Y."/>
            <person name="Yu Y."/>
            <person name="Du H."/>
            <person name="Qi M."/>
            <person name="Li Y."/>
            <person name="Yu H."/>
            <person name="Cui Y."/>
            <person name="Wang N."/>
            <person name="Chen C."/>
            <person name="Wu H."/>
            <person name="Zhao Y."/>
            <person name="Zhang J."/>
            <person name="Li Y."/>
            <person name="Zhou W."/>
            <person name="Zhang B."/>
            <person name="Hu W."/>
            <person name="Eijk M."/>
            <person name="Tang J."/>
            <person name="Witsenboer H."/>
            <person name="Zhao S."/>
            <person name="Li Z."/>
            <person name="Zhang A."/>
            <person name="Wang D."/>
            <person name="Liang C."/>
        </authorList>
    </citation>
    <scope>NUCLEOTIDE SEQUENCE [LARGE SCALE GENOMIC DNA]</scope>
    <source>
        <strain evidence="5">cv. G1812</strain>
    </source>
</reference>
<organism evidence="5 6">
    <name type="scientific">Triticum urartu</name>
    <name type="common">Red wild einkorn</name>
    <name type="synonym">Crithodium urartu</name>
    <dbReference type="NCBI Taxonomy" id="4572"/>
    <lineage>
        <taxon>Eukaryota</taxon>
        <taxon>Viridiplantae</taxon>
        <taxon>Streptophyta</taxon>
        <taxon>Embryophyta</taxon>
        <taxon>Tracheophyta</taxon>
        <taxon>Spermatophyta</taxon>
        <taxon>Magnoliopsida</taxon>
        <taxon>Liliopsida</taxon>
        <taxon>Poales</taxon>
        <taxon>Poaceae</taxon>
        <taxon>BOP clade</taxon>
        <taxon>Pooideae</taxon>
        <taxon>Triticodae</taxon>
        <taxon>Triticeae</taxon>
        <taxon>Triticinae</taxon>
        <taxon>Triticum</taxon>
    </lineage>
</organism>
<gene>
    <name evidence="5" type="primary">LOC125544801</name>
</gene>
<dbReference type="SMART" id="SM00715">
    <property type="entry name" value="LA"/>
    <property type="match status" value="1"/>
</dbReference>
<evidence type="ECO:0000256" key="3">
    <source>
        <dbReference type="SAM" id="MobiDB-lite"/>
    </source>
</evidence>
<dbReference type="Pfam" id="PF05383">
    <property type="entry name" value="La"/>
    <property type="match status" value="1"/>
</dbReference>
<dbReference type="InterPro" id="IPR045180">
    <property type="entry name" value="La_dom_prot"/>
</dbReference>
<dbReference type="GO" id="GO:0003729">
    <property type="term" value="F:mRNA binding"/>
    <property type="evidence" value="ECO:0007669"/>
    <property type="project" value="TreeGrafter"/>
</dbReference>
<evidence type="ECO:0000256" key="1">
    <source>
        <dbReference type="ARBA" id="ARBA00022884"/>
    </source>
</evidence>
<sequence length="272" mass="28578">MDGQASHPVAVAPESLPQPPPHLETEAEDDPVVVPDASDAASSEPSKVGALSTSPLIKAEDDPVVVPDSVELASSEASVVSAGGVVPPPPPSRPLDAEEDPLIVPDTSEAVPSGATNVGTGSVVPLLPSPPLEAEDDPLIVPVIDASSEASDVVTSGVVLTDELRDKIVKQVEYYFSDENLPTDEFMLKFVMKNKEGLGNVPLGVVASFRKMKKLVQDHSTIEAALRTSSKLVIFCSFVLFAGTLEIIQMEICVGYLICTCNCHLVLLGCEL</sequence>
<feature type="compositionally biased region" description="Low complexity" evidence="3">
    <location>
        <begin position="32"/>
        <end position="46"/>
    </location>
</feature>
<keyword evidence="6" id="KW-1185">Reference proteome</keyword>
<reference evidence="5" key="3">
    <citation type="submission" date="2022-06" db="UniProtKB">
        <authorList>
            <consortium name="EnsemblPlants"/>
        </authorList>
    </citation>
    <scope>IDENTIFICATION</scope>
</reference>
<evidence type="ECO:0000313" key="6">
    <source>
        <dbReference type="Proteomes" id="UP000015106"/>
    </source>
</evidence>
<dbReference type="InterPro" id="IPR036390">
    <property type="entry name" value="WH_DNA-bd_sf"/>
</dbReference>
<keyword evidence="1 2" id="KW-0694">RNA-binding</keyword>
<dbReference type="PROSITE" id="PS50961">
    <property type="entry name" value="HTH_LA"/>
    <property type="match status" value="1"/>
</dbReference>
<reference evidence="6" key="1">
    <citation type="journal article" date="2013" name="Nature">
        <title>Draft genome of the wheat A-genome progenitor Triticum urartu.</title>
        <authorList>
            <person name="Ling H.Q."/>
            <person name="Zhao S."/>
            <person name="Liu D."/>
            <person name="Wang J."/>
            <person name="Sun H."/>
            <person name="Zhang C."/>
            <person name="Fan H."/>
            <person name="Li D."/>
            <person name="Dong L."/>
            <person name="Tao Y."/>
            <person name="Gao C."/>
            <person name="Wu H."/>
            <person name="Li Y."/>
            <person name="Cui Y."/>
            <person name="Guo X."/>
            <person name="Zheng S."/>
            <person name="Wang B."/>
            <person name="Yu K."/>
            <person name="Liang Q."/>
            <person name="Yang W."/>
            <person name="Lou X."/>
            <person name="Chen J."/>
            <person name="Feng M."/>
            <person name="Jian J."/>
            <person name="Zhang X."/>
            <person name="Luo G."/>
            <person name="Jiang Y."/>
            <person name="Liu J."/>
            <person name="Wang Z."/>
            <person name="Sha Y."/>
            <person name="Zhang B."/>
            <person name="Wu H."/>
            <person name="Tang D."/>
            <person name="Shen Q."/>
            <person name="Xue P."/>
            <person name="Zou S."/>
            <person name="Wang X."/>
            <person name="Liu X."/>
            <person name="Wang F."/>
            <person name="Yang Y."/>
            <person name="An X."/>
            <person name="Dong Z."/>
            <person name="Zhang K."/>
            <person name="Zhang X."/>
            <person name="Luo M.C."/>
            <person name="Dvorak J."/>
            <person name="Tong Y."/>
            <person name="Wang J."/>
            <person name="Yang H."/>
            <person name="Li Z."/>
            <person name="Wang D."/>
            <person name="Zhang A."/>
            <person name="Wang J."/>
        </authorList>
    </citation>
    <scope>NUCLEOTIDE SEQUENCE</scope>
    <source>
        <strain evidence="6">cv. G1812</strain>
    </source>
</reference>
<feature type="region of interest" description="Disordered" evidence="3">
    <location>
        <begin position="1"/>
        <end position="54"/>
    </location>
</feature>
<accession>A0A8R7TY31</accession>
<dbReference type="GO" id="GO:0005634">
    <property type="term" value="C:nucleus"/>
    <property type="evidence" value="ECO:0007669"/>
    <property type="project" value="TreeGrafter"/>
</dbReference>
<evidence type="ECO:0000256" key="2">
    <source>
        <dbReference type="PROSITE-ProRule" id="PRU00332"/>
    </source>
</evidence>
<proteinExistence type="predicted"/>
<dbReference type="PANTHER" id="PTHR22792:SF159">
    <property type="entry name" value="LA-RELATED PROTEIN 1B-RELATED"/>
    <property type="match status" value="1"/>
</dbReference>
<dbReference type="InterPro" id="IPR036388">
    <property type="entry name" value="WH-like_DNA-bd_sf"/>
</dbReference>
<evidence type="ECO:0000313" key="5">
    <source>
        <dbReference type="EnsemblPlants" id="TuG1812G0300003364.01.T03"/>
    </source>
</evidence>
<dbReference type="InterPro" id="IPR006630">
    <property type="entry name" value="La_HTH"/>
</dbReference>
<dbReference type="Gene3D" id="1.10.10.10">
    <property type="entry name" value="Winged helix-like DNA-binding domain superfamily/Winged helix DNA-binding domain"/>
    <property type="match status" value="1"/>
</dbReference>
<name>A0A8R7TY31_TRIUA</name>
<dbReference type="Gramene" id="TuG1812G0300003364.01.T03">
    <property type="protein sequence ID" value="TuG1812G0300003364.01.T03"/>
    <property type="gene ID" value="TuG1812G0300003364.01"/>
</dbReference>
<dbReference type="EnsemblPlants" id="TuG1812G0300003364.01.T03">
    <property type="protein sequence ID" value="TuG1812G0300003364.01.T03"/>
    <property type="gene ID" value="TuG1812G0300003364.01"/>
</dbReference>
<protein>
    <recommendedName>
        <fullName evidence="4">HTH La-type RNA-binding domain-containing protein</fullName>
    </recommendedName>
</protein>
<dbReference type="AlphaFoldDB" id="A0A8R7TY31"/>
<evidence type="ECO:0000259" key="4">
    <source>
        <dbReference type="PROSITE" id="PS50961"/>
    </source>
</evidence>
<dbReference type="SUPFAM" id="SSF46785">
    <property type="entry name" value="Winged helix' DNA-binding domain"/>
    <property type="match status" value="1"/>
</dbReference>
<feature type="domain" description="HTH La-type RNA-binding" evidence="4">
    <location>
        <begin position="158"/>
        <end position="251"/>
    </location>
</feature>